<dbReference type="SUPFAM" id="SSF48484">
    <property type="entry name" value="Lipoxigenase"/>
    <property type="match status" value="1"/>
</dbReference>
<dbReference type="GO" id="GO:0046872">
    <property type="term" value="F:metal ion binding"/>
    <property type="evidence" value="ECO:0007669"/>
    <property type="project" value="UniProtKB-KW"/>
</dbReference>
<dbReference type="InterPro" id="IPR013819">
    <property type="entry name" value="LipOase_C"/>
</dbReference>
<reference evidence="6 7" key="1">
    <citation type="submission" date="2024-01" db="EMBL/GenBank/DDBJ databases">
        <title>Genome assemblies of Stephania.</title>
        <authorList>
            <person name="Yang L."/>
        </authorList>
    </citation>
    <scope>NUCLEOTIDE SEQUENCE [LARGE SCALE GENOMIC DNA]</scope>
    <source>
        <strain evidence="6">YNDBR</strain>
        <tissue evidence="6">Leaf</tissue>
    </source>
</reference>
<evidence type="ECO:0000313" key="6">
    <source>
        <dbReference type="EMBL" id="KAK9170111.1"/>
    </source>
</evidence>
<evidence type="ECO:0000256" key="3">
    <source>
        <dbReference type="ARBA" id="ARBA00023002"/>
    </source>
</evidence>
<proteinExistence type="predicted"/>
<evidence type="ECO:0000256" key="4">
    <source>
        <dbReference type="SAM" id="MobiDB-lite"/>
    </source>
</evidence>
<dbReference type="GO" id="GO:0016702">
    <property type="term" value="F:oxidoreductase activity, acting on single donors with incorporation of molecular oxygen, incorporation of two atoms of oxygen"/>
    <property type="evidence" value="ECO:0007669"/>
    <property type="project" value="InterPro"/>
</dbReference>
<gene>
    <name evidence="6" type="ORF">Syun_002251</name>
</gene>
<keyword evidence="2" id="KW-0223">Dioxygenase</keyword>
<feature type="region of interest" description="Disordered" evidence="4">
    <location>
        <begin position="1"/>
        <end position="20"/>
    </location>
</feature>
<keyword evidence="3" id="KW-0560">Oxidoreductase</keyword>
<dbReference type="AlphaFoldDB" id="A0AAP0QBN3"/>
<protein>
    <recommendedName>
        <fullName evidence="5">Lipoxygenase domain-containing protein</fullName>
    </recommendedName>
</protein>
<evidence type="ECO:0000256" key="2">
    <source>
        <dbReference type="ARBA" id="ARBA00022964"/>
    </source>
</evidence>
<evidence type="ECO:0000259" key="5">
    <source>
        <dbReference type="PROSITE" id="PS51393"/>
    </source>
</evidence>
<dbReference type="Pfam" id="PF00305">
    <property type="entry name" value="Lipoxygenase"/>
    <property type="match status" value="1"/>
</dbReference>
<organism evidence="6 7">
    <name type="scientific">Stephania yunnanensis</name>
    <dbReference type="NCBI Taxonomy" id="152371"/>
    <lineage>
        <taxon>Eukaryota</taxon>
        <taxon>Viridiplantae</taxon>
        <taxon>Streptophyta</taxon>
        <taxon>Embryophyta</taxon>
        <taxon>Tracheophyta</taxon>
        <taxon>Spermatophyta</taxon>
        <taxon>Magnoliopsida</taxon>
        <taxon>Ranunculales</taxon>
        <taxon>Menispermaceae</taxon>
        <taxon>Menispermoideae</taxon>
        <taxon>Cissampelideae</taxon>
        <taxon>Stephania</taxon>
    </lineage>
</organism>
<dbReference type="PROSITE" id="PS51393">
    <property type="entry name" value="LIPOXYGENASE_3"/>
    <property type="match status" value="1"/>
</dbReference>
<evidence type="ECO:0000313" key="7">
    <source>
        <dbReference type="Proteomes" id="UP001420932"/>
    </source>
</evidence>
<comment type="caution">
    <text evidence="6">The sequence shown here is derived from an EMBL/GenBank/DDBJ whole genome shotgun (WGS) entry which is preliminary data.</text>
</comment>
<accession>A0AAP0QBN3</accession>
<feature type="domain" description="Lipoxygenase" evidence="5">
    <location>
        <begin position="1"/>
        <end position="91"/>
    </location>
</feature>
<keyword evidence="1" id="KW-0479">Metal-binding</keyword>
<name>A0AAP0QBN3_9MAGN</name>
<keyword evidence="7" id="KW-1185">Reference proteome</keyword>
<dbReference type="InterPro" id="IPR036226">
    <property type="entry name" value="LipOase_C_sf"/>
</dbReference>
<dbReference type="EMBL" id="JBBNAF010000001">
    <property type="protein sequence ID" value="KAK9170111.1"/>
    <property type="molecule type" value="Genomic_DNA"/>
</dbReference>
<dbReference type="PANTHER" id="PTHR11771">
    <property type="entry name" value="LIPOXYGENASE"/>
    <property type="match status" value="1"/>
</dbReference>
<evidence type="ECO:0000256" key="1">
    <source>
        <dbReference type="ARBA" id="ARBA00022723"/>
    </source>
</evidence>
<dbReference type="GO" id="GO:0034440">
    <property type="term" value="P:lipid oxidation"/>
    <property type="evidence" value="ECO:0007669"/>
    <property type="project" value="InterPro"/>
</dbReference>
<dbReference type="InterPro" id="IPR000907">
    <property type="entry name" value="LipOase"/>
</dbReference>
<sequence length="91" mass="9710">MAILDVLSSHSPDEEYLGGQSEPAWAADPVIKAAYERYAGRLLELEGIIDARNVDPKLLNRTGDGVVPYQLLKPSSKSGVTGMGVPNSISI</sequence>
<dbReference type="Proteomes" id="UP001420932">
    <property type="component" value="Unassembled WGS sequence"/>
</dbReference>
<dbReference type="Gene3D" id="1.20.245.10">
    <property type="entry name" value="Lipoxygenase-1, Domain 5"/>
    <property type="match status" value="1"/>
</dbReference>